<dbReference type="PANTHER" id="PTHR48073:SF2">
    <property type="entry name" value="O-SUCCINYLBENZOATE SYNTHASE"/>
    <property type="match status" value="1"/>
</dbReference>
<dbReference type="Pfam" id="PF02746">
    <property type="entry name" value="MR_MLE_N"/>
    <property type="match status" value="1"/>
</dbReference>
<protein>
    <recommendedName>
        <fullName evidence="5">Dipeptide epimerase</fullName>
        <ecNumber evidence="5">5.1.1.-</ecNumber>
    </recommendedName>
</protein>
<keyword evidence="4 5" id="KW-0413">Isomerase</keyword>
<keyword evidence="2 5" id="KW-0479">Metal-binding</keyword>
<dbReference type="Proteomes" id="UP001597218">
    <property type="component" value="Unassembled WGS sequence"/>
</dbReference>
<name>A0ABW4SKE8_9BACL</name>
<dbReference type="RefSeq" id="WP_381538952.1">
    <property type="nucleotide sequence ID" value="NZ_JBHUGI010000032.1"/>
</dbReference>
<gene>
    <name evidence="7" type="ORF">ACFSFY_13795</name>
</gene>
<comment type="caution">
    <text evidence="7">The sequence shown here is derived from an EMBL/GenBank/DDBJ whole genome shotgun (WGS) entry which is preliminary data.</text>
</comment>
<evidence type="ECO:0000313" key="7">
    <source>
        <dbReference type="EMBL" id="MFD1929111.1"/>
    </source>
</evidence>
<proteinExistence type="inferred from homology"/>
<accession>A0ABW4SKE8</accession>
<dbReference type="CDD" id="cd03319">
    <property type="entry name" value="L-Ala-DL-Glu_epimerase"/>
    <property type="match status" value="1"/>
</dbReference>
<evidence type="ECO:0000256" key="3">
    <source>
        <dbReference type="ARBA" id="ARBA00022842"/>
    </source>
</evidence>
<dbReference type="SUPFAM" id="SSF54826">
    <property type="entry name" value="Enolase N-terminal domain-like"/>
    <property type="match status" value="1"/>
</dbReference>
<dbReference type="SFLD" id="SFLDF00009">
    <property type="entry name" value="o-succinylbenzoate_synthase"/>
    <property type="match status" value="1"/>
</dbReference>
<dbReference type="EC" id="5.1.1.-" evidence="5"/>
<dbReference type="EMBL" id="JBHUGI010000032">
    <property type="protein sequence ID" value="MFD1929111.1"/>
    <property type="molecule type" value="Genomic_DNA"/>
</dbReference>
<evidence type="ECO:0000256" key="4">
    <source>
        <dbReference type="ARBA" id="ARBA00023235"/>
    </source>
</evidence>
<comment type="cofactor">
    <cofactor evidence="5">
        <name>Mg(2+)</name>
        <dbReference type="ChEBI" id="CHEBI:18420"/>
    </cofactor>
    <text evidence="5">Binds 1 Mg(2+) ion per subunit.</text>
</comment>
<dbReference type="SFLD" id="SFLDS00001">
    <property type="entry name" value="Enolase"/>
    <property type="match status" value="1"/>
</dbReference>
<feature type="domain" description="Mandelate racemase/muconate lactonizing enzyme C-terminal" evidence="6">
    <location>
        <begin position="142"/>
        <end position="239"/>
    </location>
</feature>
<evidence type="ECO:0000259" key="6">
    <source>
        <dbReference type="SMART" id="SM00922"/>
    </source>
</evidence>
<dbReference type="SFLD" id="SFLDG00180">
    <property type="entry name" value="muconate_cycloisomerase"/>
    <property type="match status" value="1"/>
</dbReference>
<dbReference type="InterPro" id="IPR013342">
    <property type="entry name" value="Mandelate_racemase_C"/>
</dbReference>
<dbReference type="SMART" id="SM00922">
    <property type="entry name" value="MR_MLE"/>
    <property type="match status" value="1"/>
</dbReference>
<keyword evidence="3 5" id="KW-0460">Magnesium</keyword>
<dbReference type="InterPro" id="IPR034603">
    <property type="entry name" value="Dipeptide_epimerase"/>
</dbReference>
<keyword evidence="8" id="KW-1185">Reference proteome</keyword>
<comment type="similarity">
    <text evidence="1 5">Belongs to the mandelate racemase/muconate lactonizing enzyme family.</text>
</comment>
<dbReference type="InterPro" id="IPR029065">
    <property type="entry name" value="Enolase_C-like"/>
</dbReference>
<dbReference type="PANTHER" id="PTHR48073">
    <property type="entry name" value="O-SUCCINYLBENZOATE SYNTHASE-RELATED"/>
    <property type="match status" value="1"/>
</dbReference>
<dbReference type="Pfam" id="PF13378">
    <property type="entry name" value="MR_MLE_C"/>
    <property type="match status" value="1"/>
</dbReference>
<evidence type="ECO:0000256" key="5">
    <source>
        <dbReference type="RuleBase" id="RU366006"/>
    </source>
</evidence>
<organism evidence="7 8">
    <name type="scientific">Sporosarcina siberiensis</name>
    <dbReference type="NCBI Taxonomy" id="1365606"/>
    <lineage>
        <taxon>Bacteria</taxon>
        <taxon>Bacillati</taxon>
        <taxon>Bacillota</taxon>
        <taxon>Bacilli</taxon>
        <taxon>Bacillales</taxon>
        <taxon>Caryophanaceae</taxon>
        <taxon>Sporosarcina</taxon>
    </lineage>
</organism>
<reference evidence="8" key="1">
    <citation type="journal article" date="2019" name="Int. J. Syst. Evol. Microbiol.">
        <title>The Global Catalogue of Microorganisms (GCM) 10K type strain sequencing project: providing services to taxonomists for standard genome sequencing and annotation.</title>
        <authorList>
            <consortium name="The Broad Institute Genomics Platform"/>
            <consortium name="The Broad Institute Genome Sequencing Center for Infectious Disease"/>
            <person name="Wu L."/>
            <person name="Ma J."/>
        </authorList>
    </citation>
    <scope>NUCLEOTIDE SEQUENCE [LARGE SCALE GENOMIC DNA]</scope>
    <source>
        <strain evidence="8">CGMCC 4.7177</strain>
    </source>
</reference>
<sequence length="371" mass="40781">MKIISIELFAVRLPLIKPFIISYHTYVDMPSIIVKVETDTGLVGYGEGTPDEHVTGETWESTFTILSKTIGPALIGENPFNIENIHTKMNQIIFGATTAKAAIDIACYDLMGKATNQPIYNLLGGRSHDSLEVPKVISILDPEVMANEAKLAMSEGYKSFKLKVGTDKNLDILRIRAVREAVGPSVPIKVDANQGWKTSSESMYVLENVIDCKIDWIEQPTVASDIDGLKEIKQKTNIPVMIDEGLHGNKEMHEIIVKRAVDLINIKLMKCGGLYPATHLVHQAELAGLTCQVGSMVESSIASAAGLHLSLAKKTIQSNELVGPLMFSKDVAKLNYEIPYVHLSDKPGLGIEIDEESLKSMTYDYLKIEAK</sequence>
<dbReference type="Gene3D" id="3.30.390.10">
    <property type="entry name" value="Enolase-like, N-terminal domain"/>
    <property type="match status" value="1"/>
</dbReference>
<evidence type="ECO:0000256" key="2">
    <source>
        <dbReference type="ARBA" id="ARBA00022723"/>
    </source>
</evidence>
<evidence type="ECO:0000256" key="1">
    <source>
        <dbReference type="ARBA" id="ARBA00008031"/>
    </source>
</evidence>
<dbReference type="InterPro" id="IPR036849">
    <property type="entry name" value="Enolase-like_C_sf"/>
</dbReference>
<dbReference type="SUPFAM" id="SSF51604">
    <property type="entry name" value="Enolase C-terminal domain-like"/>
    <property type="match status" value="1"/>
</dbReference>
<dbReference type="InterPro" id="IPR013341">
    <property type="entry name" value="Mandelate_racemase_N_dom"/>
</dbReference>
<evidence type="ECO:0000313" key="8">
    <source>
        <dbReference type="Proteomes" id="UP001597218"/>
    </source>
</evidence>
<dbReference type="Gene3D" id="3.20.20.120">
    <property type="entry name" value="Enolase-like C-terminal domain"/>
    <property type="match status" value="1"/>
</dbReference>
<dbReference type="InterPro" id="IPR029017">
    <property type="entry name" value="Enolase-like_N"/>
</dbReference>